<sequence>MDKNVKESYKVKSTTIIKNLQKRNMEGYYCETKEEAKELLISLINKDDVVSWGGTFSIEEIGAKQALKDNDIKVIDRDTAKTPEERTKMMKAALTSDVFLTSTNAITMEGELVNIDGAGNRLAAFCYGPDSVIVVAGMNKVVRDVESGMKRVRTDACVPNAIRYNLKTPCAVTGICAECTSNETICSQILVTRYCKQKNRFKVILVGEQLGF</sequence>
<evidence type="ECO:0000259" key="1">
    <source>
        <dbReference type="Pfam" id="PF02589"/>
    </source>
</evidence>
<dbReference type="Pfam" id="PF02589">
    <property type="entry name" value="LUD_dom"/>
    <property type="match status" value="1"/>
</dbReference>
<dbReference type="InterPro" id="IPR003741">
    <property type="entry name" value="LUD_dom"/>
</dbReference>
<reference evidence="2 3" key="1">
    <citation type="submission" date="2021-03" db="EMBL/GenBank/DDBJ databases">
        <title>Genomic Encyclopedia of Type Strains, Phase IV (KMG-IV): sequencing the most valuable type-strain genomes for metagenomic binning, comparative biology and taxonomic classification.</title>
        <authorList>
            <person name="Goeker M."/>
        </authorList>
    </citation>
    <scope>NUCLEOTIDE SEQUENCE [LARGE SCALE GENOMIC DNA]</scope>
    <source>
        <strain evidence="2 3">DSM 24004</strain>
    </source>
</reference>
<dbReference type="PANTHER" id="PTHR36179">
    <property type="entry name" value="LUD_DOM DOMAIN-CONTAINING PROTEIN"/>
    <property type="match status" value="1"/>
</dbReference>
<dbReference type="Proteomes" id="UP001519342">
    <property type="component" value="Unassembled WGS sequence"/>
</dbReference>
<dbReference type="InterPro" id="IPR037171">
    <property type="entry name" value="NagB/RpiA_transferase-like"/>
</dbReference>
<keyword evidence="3" id="KW-1185">Reference proteome</keyword>
<feature type="domain" description="LUD" evidence="1">
    <location>
        <begin position="16"/>
        <end position="206"/>
    </location>
</feature>
<dbReference type="PANTHER" id="PTHR36179:SF2">
    <property type="entry name" value="LUD DOMAIN-CONTAINING PROTEIN"/>
    <property type="match status" value="1"/>
</dbReference>
<dbReference type="SUPFAM" id="SSF100950">
    <property type="entry name" value="NagB/RpiA/CoA transferase-like"/>
    <property type="match status" value="1"/>
</dbReference>
<organism evidence="2 3">
    <name type="scientific">Sedimentibacter acidaminivorans</name>
    <dbReference type="NCBI Taxonomy" id="913099"/>
    <lineage>
        <taxon>Bacteria</taxon>
        <taxon>Bacillati</taxon>
        <taxon>Bacillota</taxon>
        <taxon>Tissierellia</taxon>
        <taxon>Sedimentibacter</taxon>
    </lineage>
</organism>
<gene>
    <name evidence="2" type="ORF">J2Z76_000241</name>
</gene>
<comment type="caution">
    <text evidence="2">The sequence shown here is derived from an EMBL/GenBank/DDBJ whole genome shotgun (WGS) entry which is preliminary data.</text>
</comment>
<dbReference type="InterPro" id="IPR009501">
    <property type="entry name" value="UCP020269"/>
</dbReference>
<dbReference type="PIRSF" id="PIRSF020269">
    <property type="entry name" value="DUF1121"/>
    <property type="match status" value="1"/>
</dbReference>
<evidence type="ECO:0000313" key="2">
    <source>
        <dbReference type="EMBL" id="MBP1924388.1"/>
    </source>
</evidence>
<name>A0ABS4G9M6_9FIRM</name>
<evidence type="ECO:0000313" key="3">
    <source>
        <dbReference type="Proteomes" id="UP001519342"/>
    </source>
</evidence>
<dbReference type="EMBL" id="JAGGKS010000001">
    <property type="protein sequence ID" value="MBP1924388.1"/>
    <property type="molecule type" value="Genomic_DNA"/>
</dbReference>
<dbReference type="InterPro" id="IPR024185">
    <property type="entry name" value="FTHF_cligase-like_sf"/>
</dbReference>
<accession>A0ABS4G9M6</accession>
<proteinExistence type="predicted"/>
<protein>
    <submittedName>
        <fullName evidence="2">L-lactate utilization protein LutB</fullName>
    </submittedName>
</protein>
<dbReference type="RefSeq" id="WP_209510154.1">
    <property type="nucleotide sequence ID" value="NZ_JAGGKS010000001.1"/>
</dbReference>
<dbReference type="Gene3D" id="3.40.50.10420">
    <property type="entry name" value="NagB/RpiA/CoA transferase-like"/>
    <property type="match status" value="1"/>
</dbReference>